<keyword evidence="2" id="KW-1185">Reference proteome</keyword>
<evidence type="ECO:0008006" key="3">
    <source>
        <dbReference type="Google" id="ProtNLM"/>
    </source>
</evidence>
<protein>
    <recommendedName>
        <fullName evidence="3">Aflatoxin regulatory protein domain-containing protein</fullName>
    </recommendedName>
</protein>
<evidence type="ECO:0000313" key="1">
    <source>
        <dbReference type="EMBL" id="OQN98277.1"/>
    </source>
</evidence>
<accession>A0A1V8SGW9</accession>
<dbReference type="AlphaFoldDB" id="A0A1V8SGW9"/>
<gene>
    <name evidence="1" type="ORF">B0A48_15553</name>
</gene>
<reference evidence="2" key="1">
    <citation type="submission" date="2017-03" db="EMBL/GenBank/DDBJ databases">
        <title>Genomes of endolithic fungi from Antarctica.</title>
        <authorList>
            <person name="Coleine C."/>
            <person name="Masonjones S."/>
            <person name="Stajich J.E."/>
        </authorList>
    </citation>
    <scope>NUCLEOTIDE SEQUENCE [LARGE SCALE GENOMIC DNA]</scope>
    <source>
        <strain evidence="2">CCFEE 5527</strain>
    </source>
</reference>
<dbReference type="Proteomes" id="UP000192596">
    <property type="component" value="Unassembled WGS sequence"/>
</dbReference>
<sequence>MAPSPLSSGARSGIFDFDDDGHGFNFDAAGDDFGLNADHDLSWLSGDHGDVDSGYNTASWTNETRGSMDAAAVWDSLWCPPDDSQDLALPSTAGRNTFSHDLTELSEQLQGGLDETKLGPADSNADQYNIGRELQGLQRLLALLQDSGRSQICSTKKPRGDDVSVPFSTPEAMLAIHCYTLTIRSLLATCSRLLELLGARNMMSIQTTACDANEAVAGQVWPTETSPAMKRFGPSSDAASIWLTFREGCIRDSYEVPILDMERTVES</sequence>
<proteinExistence type="predicted"/>
<comment type="caution">
    <text evidence="1">The sequence shown here is derived from an EMBL/GenBank/DDBJ whole genome shotgun (WGS) entry which is preliminary data.</text>
</comment>
<name>A0A1V8SGW9_9PEZI</name>
<dbReference type="InParanoid" id="A0A1V8SGW9"/>
<dbReference type="EMBL" id="NAJO01000047">
    <property type="protein sequence ID" value="OQN98277.1"/>
    <property type="molecule type" value="Genomic_DNA"/>
</dbReference>
<organism evidence="1 2">
    <name type="scientific">Cryoendolithus antarcticus</name>
    <dbReference type="NCBI Taxonomy" id="1507870"/>
    <lineage>
        <taxon>Eukaryota</taxon>
        <taxon>Fungi</taxon>
        <taxon>Dikarya</taxon>
        <taxon>Ascomycota</taxon>
        <taxon>Pezizomycotina</taxon>
        <taxon>Dothideomycetes</taxon>
        <taxon>Dothideomycetidae</taxon>
        <taxon>Cladosporiales</taxon>
        <taxon>Cladosporiaceae</taxon>
        <taxon>Cryoendolithus</taxon>
    </lineage>
</organism>
<evidence type="ECO:0000313" key="2">
    <source>
        <dbReference type="Proteomes" id="UP000192596"/>
    </source>
</evidence>